<gene>
    <name evidence="2" type="ORF">IFT38_09810</name>
</gene>
<comment type="caution">
    <text evidence="2">The sequence shown here is derived from an EMBL/GenBank/DDBJ whole genome shotgun (WGS) entry which is preliminary data.</text>
</comment>
<dbReference type="Gene3D" id="3.40.50.2000">
    <property type="entry name" value="Glycogen Phosphorylase B"/>
    <property type="match status" value="1"/>
</dbReference>
<dbReference type="InterPro" id="IPR055259">
    <property type="entry name" value="YkvP/CgeB_Glyco_trans-like"/>
</dbReference>
<keyword evidence="3" id="KW-1185">Reference proteome</keyword>
<name>A0ABR9BXM8_9PSED</name>
<dbReference type="EMBL" id="JACYWZ010000003">
    <property type="protein sequence ID" value="MBD8769837.1"/>
    <property type="molecule type" value="Genomic_DNA"/>
</dbReference>
<dbReference type="RefSeq" id="WP_192067273.1">
    <property type="nucleotide sequence ID" value="NZ_JACYWY010000001.1"/>
</dbReference>
<sequence length="325" mass="36968">MKVLLLVMDEQRVLLDRLYDIIRQHCDDCVIMRLTKAQQMNLGPFLASVNHQDFDRVVVFSRVKRLAPQWRVLKCVPGLIFLEHDAYQNYMPNSKYRHMYSRLYARLPACRALVSGAVVAQRMQAEGIDALFISKGYDDAMLHNLGRARDIPLGFLGSLKSKEYAQRRAILESLASKTEMLIAKTASGEEYLQTLNRIKVFVSADIGMGEFMIKNFEALACGCVLLAWSQGEEDRLLGFEDMHNVVFYRSEAEALEKIALLESDPVLAARIAENGQAFARDNYSFARVGRDLAAAIQAPMRRWQAPGPLTQWWVKMRFGLKVPSQ</sequence>
<protein>
    <submittedName>
        <fullName evidence="2">Glycosyltransferase family 1 protein</fullName>
    </submittedName>
</protein>
<organism evidence="2 3">
    <name type="scientific">Pseudomonas coleopterorum</name>
    <dbReference type="NCBI Taxonomy" id="1605838"/>
    <lineage>
        <taxon>Bacteria</taxon>
        <taxon>Pseudomonadati</taxon>
        <taxon>Pseudomonadota</taxon>
        <taxon>Gammaproteobacteria</taxon>
        <taxon>Pseudomonadales</taxon>
        <taxon>Pseudomonadaceae</taxon>
        <taxon>Pseudomonas</taxon>
    </lineage>
</organism>
<reference evidence="2 3" key="1">
    <citation type="journal article" date="2020" name="FEMS Microbiol. Ecol.">
        <title>Temporal dynamics of bacterial communities during seed development and maturation.</title>
        <authorList>
            <person name="Chesneau G."/>
            <person name="Torres-Cortes G."/>
            <person name="Briand M."/>
            <person name="Darrasse A."/>
            <person name="Preveaux A."/>
            <person name="Marais C."/>
            <person name="Jacques M.A."/>
            <person name="Shade A."/>
            <person name="Barret M."/>
        </authorList>
    </citation>
    <scope>NUCLEOTIDE SEQUENCE [LARGE SCALE GENOMIC DNA]</scope>
    <source>
        <strain evidence="2 3">CFBP13599</strain>
    </source>
</reference>
<dbReference type="SUPFAM" id="SSF53756">
    <property type="entry name" value="UDP-Glycosyltransferase/glycogen phosphorylase"/>
    <property type="match status" value="1"/>
</dbReference>
<dbReference type="Pfam" id="PF13524">
    <property type="entry name" value="Glyco_trans_1_2"/>
    <property type="match status" value="1"/>
</dbReference>
<proteinExistence type="predicted"/>
<feature type="domain" description="Spore protein YkvP/CgeB glycosyl transferase-like" evidence="1">
    <location>
        <begin position="167"/>
        <end position="291"/>
    </location>
</feature>
<evidence type="ECO:0000259" key="1">
    <source>
        <dbReference type="Pfam" id="PF13524"/>
    </source>
</evidence>
<evidence type="ECO:0000313" key="2">
    <source>
        <dbReference type="EMBL" id="MBD8769837.1"/>
    </source>
</evidence>
<accession>A0ABR9BXM8</accession>
<evidence type="ECO:0000313" key="3">
    <source>
        <dbReference type="Proteomes" id="UP000620025"/>
    </source>
</evidence>
<dbReference type="Proteomes" id="UP000620025">
    <property type="component" value="Unassembled WGS sequence"/>
</dbReference>